<dbReference type="FunFam" id="3.40.50.620:FF:000078">
    <property type="entry name" value="Valine--tRNA ligase, mitochondrial"/>
    <property type="match status" value="1"/>
</dbReference>
<dbReference type="NCBIfam" id="TIGR00422">
    <property type="entry name" value="valS"/>
    <property type="match status" value="1"/>
</dbReference>
<evidence type="ECO:0000256" key="9">
    <source>
        <dbReference type="ARBA" id="ARBA00022917"/>
    </source>
</evidence>
<dbReference type="Proteomes" id="UP001377567">
    <property type="component" value="Unassembled WGS sequence"/>
</dbReference>
<dbReference type="HAMAP" id="MF_02004">
    <property type="entry name" value="Val_tRNA_synth_type1"/>
    <property type="match status" value="1"/>
</dbReference>
<keyword evidence="6 14" id="KW-0436">Ligase</keyword>
<dbReference type="SUPFAM" id="SSF52374">
    <property type="entry name" value="Nucleotidylyl transferase"/>
    <property type="match status" value="1"/>
</dbReference>
<dbReference type="Pfam" id="PF00133">
    <property type="entry name" value="tRNA-synt_1"/>
    <property type="match status" value="1"/>
</dbReference>
<dbReference type="FunFam" id="3.40.50.620:FF:000020">
    <property type="entry name" value="Valine--tRNA ligase, mitochondrial"/>
    <property type="match status" value="1"/>
</dbReference>
<comment type="subcellular location">
    <subcellularLocation>
        <location evidence="2">Cytoplasm</location>
    </subcellularLocation>
    <subcellularLocation>
        <location evidence="1">Mitochondrion</location>
    </subcellularLocation>
</comment>
<evidence type="ECO:0000256" key="2">
    <source>
        <dbReference type="ARBA" id="ARBA00004496"/>
    </source>
</evidence>
<dbReference type="GO" id="GO:0005524">
    <property type="term" value="F:ATP binding"/>
    <property type="evidence" value="ECO:0007669"/>
    <property type="project" value="UniProtKB-KW"/>
</dbReference>
<dbReference type="PANTHER" id="PTHR11946:SF109">
    <property type="entry name" value="VALINE--TRNA LIGASE"/>
    <property type="match status" value="1"/>
</dbReference>
<evidence type="ECO:0000256" key="13">
    <source>
        <dbReference type="ARBA" id="ARBA00047552"/>
    </source>
</evidence>
<dbReference type="FunFam" id="1.10.730.10:FF:000009">
    <property type="entry name" value="Valine--tRNA ligase, mitochondrial"/>
    <property type="match status" value="1"/>
</dbReference>
<feature type="coiled-coil region" evidence="15">
    <location>
        <begin position="923"/>
        <end position="950"/>
    </location>
</feature>
<dbReference type="GO" id="GO:0005739">
    <property type="term" value="C:mitochondrion"/>
    <property type="evidence" value="ECO:0007669"/>
    <property type="project" value="UniProtKB-SubCell"/>
</dbReference>
<comment type="catalytic activity">
    <reaction evidence="13">
        <text>tRNA(Val) + L-valine + ATP = L-valyl-tRNA(Val) + AMP + diphosphate</text>
        <dbReference type="Rhea" id="RHEA:10704"/>
        <dbReference type="Rhea" id="RHEA-COMP:9672"/>
        <dbReference type="Rhea" id="RHEA-COMP:9708"/>
        <dbReference type="ChEBI" id="CHEBI:30616"/>
        <dbReference type="ChEBI" id="CHEBI:33019"/>
        <dbReference type="ChEBI" id="CHEBI:57762"/>
        <dbReference type="ChEBI" id="CHEBI:78442"/>
        <dbReference type="ChEBI" id="CHEBI:78537"/>
        <dbReference type="ChEBI" id="CHEBI:456215"/>
        <dbReference type="EC" id="6.1.1.9"/>
    </reaction>
</comment>
<keyword evidence="15" id="KW-0175">Coiled coil</keyword>
<dbReference type="PANTHER" id="PTHR11946">
    <property type="entry name" value="VALYL-TRNA SYNTHETASES"/>
    <property type="match status" value="1"/>
</dbReference>
<reference evidence="18 19" key="1">
    <citation type="journal article" date="2023" name="Elife">
        <title>Identification of key yeast species and microbe-microbe interactions impacting larval growth of Drosophila in the wild.</title>
        <authorList>
            <person name="Mure A."/>
            <person name="Sugiura Y."/>
            <person name="Maeda R."/>
            <person name="Honda K."/>
            <person name="Sakurai N."/>
            <person name="Takahashi Y."/>
            <person name="Watada M."/>
            <person name="Katoh T."/>
            <person name="Gotoh A."/>
            <person name="Gotoh Y."/>
            <person name="Taniguchi I."/>
            <person name="Nakamura K."/>
            <person name="Hayashi T."/>
            <person name="Katayama T."/>
            <person name="Uemura T."/>
            <person name="Hattori Y."/>
        </authorList>
    </citation>
    <scope>NUCLEOTIDE SEQUENCE [LARGE SCALE GENOMIC DNA]</scope>
    <source>
        <strain evidence="18 19">KH-74</strain>
    </source>
</reference>
<dbReference type="GO" id="GO:0004832">
    <property type="term" value="F:valine-tRNA ligase activity"/>
    <property type="evidence" value="ECO:0007669"/>
    <property type="project" value="UniProtKB-EC"/>
</dbReference>
<evidence type="ECO:0000256" key="3">
    <source>
        <dbReference type="ARBA" id="ARBA00005594"/>
    </source>
</evidence>
<evidence type="ECO:0000256" key="11">
    <source>
        <dbReference type="ARBA" id="ARBA00029936"/>
    </source>
</evidence>
<comment type="caution">
    <text evidence="18">The sequence shown here is derived from an EMBL/GenBank/DDBJ whole genome shotgun (WGS) entry which is preliminary data.</text>
</comment>
<gene>
    <name evidence="18" type="ORF">DAKH74_009240</name>
</gene>
<feature type="domain" description="Aminoacyl-tRNA synthetase class Ia" evidence="16">
    <location>
        <begin position="38"/>
        <end position="659"/>
    </location>
</feature>
<dbReference type="EMBL" id="BTGD01000001">
    <property type="protein sequence ID" value="GMM54308.1"/>
    <property type="molecule type" value="Genomic_DNA"/>
</dbReference>
<evidence type="ECO:0000256" key="14">
    <source>
        <dbReference type="RuleBase" id="RU363035"/>
    </source>
</evidence>
<evidence type="ECO:0000256" key="15">
    <source>
        <dbReference type="SAM" id="Coils"/>
    </source>
</evidence>
<accession>A0AAV5RST9</accession>
<evidence type="ECO:0000313" key="18">
    <source>
        <dbReference type="EMBL" id="GMM54308.1"/>
    </source>
</evidence>
<evidence type="ECO:0000256" key="6">
    <source>
        <dbReference type="ARBA" id="ARBA00022598"/>
    </source>
</evidence>
<keyword evidence="19" id="KW-1185">Reference proteome</keyword>
<dbReference type="InterPro" id="IPR002303">
    <property type="entry name" value="Valyl-tRNA_ligase"/>
</dbReference>
<protein>
    <recommendedName>
        <fullName evidence="12">Valine--tRNA ligase, mitochondrial</fullName>
        <ecNumber evidence="4">6.1.1.9</ecNumber>
    </recommendedName>
    <alternativeName>
        <fullName evidence="11">Valyl-tRNA synthetase</fullName>
    </alternativeName>
</protein>
<dbReference type="EC" id="6.1.1.9" evidence="4"/>
<dbReference type="InterPro" id="IPR014729">
    <property type="entry name" value="Rossmann-like_a/b/a_fold"/>
</dbReference>
<dbReference type="PROSITE" id="PS00178">
    <property type="entry name" value="AA_TRNA_LIGASE_I"/>
    <property type="match status" value="1"/>
</dbReference>
<dbReference type="Pfam" id="PF08264">
    <property type="entry name" value="Anticodon_1"/>
    <property type="match status" value="1"/>
</dbReference>
<evidence type="ECO:0000313" key="19">
    <source>
        <dbReference type="Proteomes" id="UP001377567"/>
    </source>
</evidence>
<dbReference type="Gene3D" id="3.90.740.10">
    <property type="entry name" value="Valyl/Leucyl/Isoleucyl-tRNA synthetase, editing domain"/>
    <property type="match status" value="1"/>
</dbReference>
<dbReference type="SUPFAM" id="SSF47323">
    <property type="entry name" value="Anticodon-binding domain of a subclass of class I aminoacyl-tRNA synthetases"/>
    <property type="match status" value="1"/>
</dbReference>
<comment type="similarity">
    <text evidence="3 14">Belongs to the class-I aminoacyl-tRNA synthetase family.</text>
</comment>
<evidence type="ECO:0000256" key="8">
    <source>
        <dbReference type="ARBA" id="ARBA00022840"/>
    </source>
</evidence>
<dbReference type="InterPro" id="IPR013155">
    <property type="entry name" value="M/V/L/I-tRNA-synth_anticd-bd"/>
</dbReference>
<dbReference type="GO" id="GO:0005829">
    <property type="term" value="C:cytosol"/>
    <property type="evidence" value="ECO:0007669"/>
    <property type="project" value="TreeGrafter"/>
</dbReference>
<dbReference type="InterPro" id="IPR033705">
    <property type="entry name" value="Anticodon_Ia_Val"/>
</dbReference>
<keyword evidence="10 14" id="KW-0030">Aminoacyl-tRNA synthetase</keyword>
<dbReference type="FunFam" id="3.90.740.10:FF:000005">
    <property type="entry name" value="Valine--tRNA ligase, mitochondrial"/>
    <property type="match status" value="1"/>
</dbReference>
<dbReference type="Gene3D" id="3.40.50.620">
    <property type="entry name" value="HUPs"/>
    <property type="match status" value="2"/>
</dbReference>
<dbReference type="InterPro" id="IPR009008">
    <property type="entry name" value="Val/Leu/Ile-tRNA-synth_edit"/>
</dbReference>
<evidence type="ECO:0000256" key="7">
    <source>
        <dbReference type="ARBA" id="ARBA00022741"/>
    </source>
</evidence>
<dbReference type="GO" id="GO:0006438">
    <property type="term" value="P:valyl-tRNA aminoacylation"/>
    <property type="evidence" value="ECO:0007669"/>
    <property type="project" value="InterPro"/>
</dbReference>
<dbReference type="PRINTS" id="PR00986">
    <property type="entry name" value="TRNASYNTHVAL"/>
</dbReference>
<dbReference type="CDD" id="cd00817">
    <property type="entry name" value="ValRS_core"/>
    <property type="match status" value="1"/>
</dbReference>
<dbReference type="NCBIfam" id="NF004349">
    <property type="entry name" value="PRK05729.1"/>
    <property type="match status" value="1"/>
</dbReference>
<dbReference type="InterPro" id="IPR009080">
    <property type="entry name" value="tRNAsynth_Ia_anticodon-bd"/>
</dbReference>
<dbReference type="GO" id="GO:0002161">
    <property type="term" value="F:aminoacyl-tRNA deacylase activity"/>
    <property type="evidence" value="ECO:0007669"/>
    <property type="project" value="InterPro"/>
</dbReference>
<keyword evidence="5" id="KW-0963">Cytoplasm</keyword>
<dbReference type="Gene3D" id="1.10.730.10">
    <property type="entry name" value="Isoleucyl-tRNA Synthetase, Domain 1"/>
    <property type="match status" value="1"/>
</dbReference>
<dbReference type="InterPro" id="IPR002300">
    <property type="entry name" value="aa-tRNA-synth_Ia"/>
</dbReference>
<dbReference type="AlphaFoldDB" id="A0AAV5RST9"/>
<organism evidence="18 19">
    <name type="scientific">Maudiozyma humilis</name>
    <name type="common">Sour dough yeast</name>
    <name type="synonym">Kazachstania humilis</name>
    <dbReference type="NCBI Taxonomy" id="51915"/>
    <lineage>
        <taxon>Eukaryota</taxon>
        <taxon>Fungi</taxon>
        <taxon>Dikarya</taxon>
        <taxon>Ascomycota</taxon>
        <taxon>Saccharomycotina</taxon>
        <taxon>Saccharomycetes</taxon>
        <taxon>Saccharomycetales</taxon>
        <taxon>Saccharomycetaceae</taxon>
        <taxon>Maudiozyma</taxon>
    </lineage>
</organism>
<dbReference type="InterPro" id="IPR001412">
    <property type="entry name" value="aa-tRNA-synth_I_CS"/>
</dbReference>
<keyword evidence="8 14" id="KW-0067">ATP-binding</keyword>
<evidence type="ECO:0000256" key="5">
    <source>
        <dbReference type="ARBA" id="ARBA00022490"/>
    </source>
</evidence>
<evidence type="ECO:0000256" key="10">
    <source>
        <dbReference type="ARBA" id="ARBA00023146"/>
    </source>
</evidence>
<name>A0AAV5RST9_MAUHU</name>
<evidence type="ECO:0000259" key="16">
    <source>
        <dbReference type="Pfam" id="PF00133"/>
    </source>
</evidence>
<keyword evidence="9 14" id="KW-0648">Protein biosynthesis</keyword>
<evidence type="ECO:0000256" key="12">
    <source>
        <dbReference type="ARBA" id="ARBA00040837"/>
    </source>
</evidence>
<evidence type="ECO:0000256" key="4">
    <source>
        <dbReference type="ARBA" id="ARBA00013169"/>
    </source>
</evidence>
<dbReference type="SUPFAM" id="SSF50677">
    <property type="entry name" value="ValRS/IleRS/LeuRS editing domain"/>
    <property type="match status" value="1"/>
</dbReference>
<evidence type="ECO:0000256" key="1">
    <source>
        <dbReference type="ARBA" id="ARBA00004173"/>
    </source>
</evidence>
<keyword evidence="7 14" id="KW-0547">Nucleotide-binding</keyword>
<feature type="domain" description="Methionyl/Valyl/Leucyl/Isoleucyl-tRNA synthetase anticodon-binding" evidence="17">
    <location>
        <begin position="713"/>
        <end position="858"/>
    </location>
</feature>
<proteinExistence type="inferred from homology"/>
<evidence type="ECO:0000259" key="17">
    <source>
        <dbReference type="Pfam" id="PF08264"/>
    </source>
</evidence>
<dbReference type="CDD" id="cd07962">
    <property type="entry name" value="Anticodon_Ia_Val"/>
    <property type="match status" value="1"/>
</dbReference>
<sequence length="992" mass="112624">MLRRAAPRILRAHSSTTAVESPTTAPAGYDPVTVEKDWYNVWLKKGVFTPDASKVSDPSKVFCIPAPPPNVTGALHIGHALTISLQDSLVRYNRMKGKTVLFLPGFDHAGIATQSVVEKQLYKKEGKTRHDYEREEFISKVWDWKELYHEKIKSQIQKMGGSYDWTREAFTLNPQLSKAVTEAFVRLHDEGVIYRDSRLINWCVKLNTAISNLEVESKEIKGKTMLKVPGYEKTVPFGVLTSIAYEVVDAHDQKTGEKLVVSTTRPETIFGDTAIAIHPKDPRYKHLHGQRVQHPLLERKIPIILDAEIVDMEFGTGAVKITPAHDINDYKCGKRHDLPFINILSDDGLLNENCGKEWQGMKRFDARDRVIDELKKCDLFVSEKDHAMTIPICSRSGDVIEPLLKPQWWVSQESMAKDAMDAVENGKIKIQPAHSKEDYFRWLNKIDDWCISRQLWWGHRCPVYFINIDQCTDKDARSSNDYWVAARDLKEAEEKASKRFPGIKFTLEQDNDVLDTWFSSALWPFSTLGWPDKTIDLKTFYPFSLLETGWDILFFWVARMVMMGIKLTGEVPFKEVFCHPLIRDAQGRKMSKSLGNVIDPVDVINGATLKELESKLLTGNLDPREVKVAMKGLKMSYPKGIPQCGTDALRFALCSYTSNDNPNDINLDINKVETYRKFCNKMFQAANFTLMKVPTGKVFALNDAISNKLSLNEKYILYSMNETAGLVSEALENRHFLNATEAIYKFWYQICDVYIEYFKFVLKTGSPESIASAEQTLITVIDNGLRMIHPMMPFISEELWQKLPIKRSTDTICLSSYPEYNEAIDSELSAAKQSFDQVLAVVSETRGLLNQYNIRKNGVLYLECIDNELGATLQQEMEYILNSVKICKAPITVVGSSNEVPDGCVSKALNSQVTLHLLIKGQVSDAEGDIKKLEAKIGKLEKKRGSIEKITQNPNYSRASDRVRAANETALRDLDSQIKSYALTVSNLRKYL</sequence>